<comment type="caution">
    <text evidence="3">The sequence shown here is derived from an EMBL/GenBank/DDBJ whole genome shotgun (WGS) entry which is preliminary data.</text>
</comment>
<dbReference type="InterPro" id="IPR032675">
    <property type="entry name" value="LRR_dom_sf"/>
</dbReference>
<evidence type="ECO:0000313" key="3">
    <source>
        <dbReference type="EMBL" id="CCD15815.1"/>
    </source>
</evidence>
<dbReference type="PANTHER" id="PTHR13318:SF190">
    <property type="entry name" value="PARTNER OF PAIRED, ISOFORM B"/>
    <property type="match status" value="1"/>
</dbReference>
<keyword evidence="4" id="KW-1185">Reference proteome</keyword>
<sequence length="643" mass="70582">MRRSEGTKVARRLGKSSGKKAAAKKEDVCSDIKKLEEQKKELIQTVIRLRNDLDMAKQQQSPKWKAVIRSCPSEHVTLIEPVHTLMIDDKDFDPSTKLTLRCPVQELRARHYAGYLDLGKLVDRKLSLLELGRGCVANKSLISRLSSLETLILDGTNACGGWLDGVASADGLREVVLKNMPTLRYAPFLQNMQCLDSLTIHDCSELLTIGDKPFWPQLTRLDIVNTSLLLDSLIQRLEQCTCLTVLRLHGCLSVGCRVLVSGCTLLRELCLDGVRGSPLFVQGAELPFLRVVQLRNSGVTDEDVKVLSTFQSLEEVDLSGCSHITDVSPLTHLVALRTLILNRCTGARVVGPTVAMPMLEKLLLHGTDVRDKCVLELCTGPIAELDLRHCRPLSEDTIRALLALPSLRALYVNDLPDATLQDGTKLEALGLCSRAISDAVMGAIFHGCTALTRLDLRQRAGTADLSGLTALGNLTALCLCGPKHVVGINSIVKLQHLAELTLEGHFVDNNVAITIAGCKALRSLKLANAAALGYMGPFLGMDLLRELCFTDCGPMVVDVPHRKTGEDMDISLRATPLSRENMKKVARMKFVRHLRLERCGKVHLSDIKVATCTVVECERLVGEPEKVPMNVQVVRTPLIKSDN</sequence>
<dbReference type="SUPFAM" id="SSF52047">
    <property type="entry name" value="RNI-like"/>
    <property type="match status" value="1"/>
</dbReference>
<dbReference type="SUPFAM" id="SSF52058">
    <property type="entry name" value="L domain-like"/>
    <property type="match status" value="1"/>
</dbReference>
<reference evidence="4" key="1">
    <citation type="submission" date="2011-07" db="EMBL/GenBank/DDBJ databases">
        <title>Divergent evolution of antigenic variation in African trypanosomes.</title>
        <authorList>
            <person name="Jackson A.P."/>
            <person name="Berry A."/>
            <person name="Allison H.C."/>
            <person name="Burton P."/>
            <person name="Anderson J."/>
            <person name="Aslett M."/>
            <person name="Brown R."/>
            <person name="Corton N."/>
            <person name="Harris D."/>
            <person name="Hauser H."/>
            <person name="Gamble J."/>
            <person name="Gilderthorp R."/>
            <person name="McQuillan J."/>
            <person name="Quail M.A."/>
            <person name="Sanders M."/>
            <person name="Van Tonder A."/>
            <person name="Ginger M.L."/>
            <person name="Donelson J.E."/>
            <person name="Field M.C."/>
            <person name="Barry J.D."/>
            <person name="Berriman M."/>
            <person name="Hertz-Fowler C."/>
        </authorList>
    </citation>
    <scope>NUCLEOTIDE SEQUENCE [LARGE SCALE GENOMIC DNA]</scope>
    <source>
        <strain evidence="4">IL3000</strain>
    </source>
</reference>
<dbReference type="SMART" id="SM00367">
    <property type="entry name" value="LRR_CC"/>
    <property type="match status" value="3"/>
</dbReference>
<reference evidence="3 4" key="2">
    <citation type="journal article" date="2012" name="Proc. Natl. Acad. Sci. U.S.A.">
        <title>Antigenic diversity is generated by distinct evolutionary mechanisms in African trypanosome species.</title>
        <authorList>
            <person name="Jackson A.P."/>
            <person name="Berry A."/>
            <person name="Aslett M."/>
            <person name="Allison H.C."/>
            <person name="Burton P."/>
            <person name="Vavrova-Anderson J."/>
            <person name="Brown R."/>
            <person name="Browne H."/>
            <person name="Corton N."/>
            <person name="Hauser H."/>
            <person name="Gamble J."/>
            <person name="Gilderthorp R."/>
            <person name="Marcello L."/>
            <person name="McQuillan J."/>
            <person name="Otto T.D."/>
            <person name="Quail M.A."/>
            <person name="Sanders M.J."/>
            <person name="van Tonder A."/>
            <person name="Ginger M.L."/>
            <person name="Field M.C."/>
            <person name="Barry J.D."/>
            <person name="Hertz-Fowler C."/>
            <person name="Berriman M."/>
        </authorList>
    </citation>
    <scope>NUCLEOTIDE SEQUENCE [LARGE SCALE GENOMIC DNA]</scope>
    <source>
        <strain evidence="3 4">IL3000</strain>
    </source>
</reference>
<evidence type="ECO:0000256" key="1">
    <source>
        <dbReference type="SAM" id="Coils"/>
    </source>
</evidence>
<feature type="region of interest" description="Disordered" evidence="2">
    <location>
        <begin position="1"/>
        <end position="21"/>
    </location>
</feature>
<dbReference type="Gene3D" id="3.80.10.10">
    <property type="entry name" value="Ribonuclease Inhibitor"/>
    <property type="match status" value="4"/>
</dbReference>
<dbReference type="Proteomes" id="UP000000702">
    <property type="component" value="Unassembled WGS sequence"/>
</dbReference>
<protein>
    <submittedName>
        <fullName evidence="3">WGS project CAEQ00000000 data, annotated contig 316</fullName>
    </submittedName>
</protein>
<accession>F9WEU9</accession>
<dbReference type="PANTHER" id="PTHR13318">
    <property type="entry name" value="PARTNER OF PAIRED, ISOFORM B-RELATED"/>
    <property type="match status" value="1"/>
</dbReference>
<feature type="coiled-coil region" evidence="1">
    <location>
        <begin position="25"/>
        <end position="59"/>
    </location>
</feature>
<organism evidence="3 4">
    <name type="scientific">Trypanosoma congolense (strain IL3000)</name>
    <dbReference type="NCBI Taxonomy" id="1068625"/>
    <lineage>
        <taxon>Eukaryota</taxon>
        <taxon>Discoba</taxon>
        <taxon>Euglenozoa</taxon>
        <taxon>Kinetoplastea</taxon>
        <taxon>Metakinetoplastina</taxon>
        <taxon>Trypanosomatida</taxon>
        <taxon>Trypanosomatidae</taxon>
        <taxon>Trypanosoma</taxon>
        <taxon>Nannomonas</taxon>
    </lineage>
</organism>
<gene>
    <name evidence="3" type="ORF">TCIL3000_0_08160</name>
</gene>
<name>F9WEU9_TRYCI</name>
<dbReference type="EMBL" id="CAEQ01002066">
    <property type="protein sequence ID" value="CCD15815.1"/>
    <property type="molecule type" value="Genomic_DNA"/>
</dbReference>
<evidence type="ECO:0000313" key="4">
    <source>
        <dbReference type="Proteomes" id="UP000000702"/>
    </source>
</evidence>
<dbReference type="VEuPathDB" id="TriTrypDB:TcIL3000_0_08160"/>
<proteinExistence type="predicted"/>
<dbReference type="AlphaFoldDB" id="F9WEU9"/>
<evidence type="ECO:0000256" key="2">
    <source>
        <dbReference type="SAM" id="MobiDB-lite"/>
    </source>
</evidence>
<dbReference type="OMA" id="NETHNHA"/>
<dbReference type="GO" id="GO:0031146">
    <property type="term" value="P:SCF-dependent proteasomal ubiquitin-dependent protein catabolic process"/>
    <property type="evidence" value="ECO:0007669"/>
    <property type="project" value="TreeGrafter"/>
</dbReference>
<feature type="compositionally biased region" description="Basic residues" evidence="2">
    <location>
        <begin position="9"/>
        <end position="21"/>
    </location>
</feature>
<dbReference type="GO" id="GO:0019005">
    <property type="term" value="C:SCF ubiquitin ligase complex"/>
    <property type="evidence" value="ECO:0007669"/>
    <property type="project" value="TreeGrafter"/>
</dbReference>
<dbReference type="InterPro" id="IPR006553">
    <property type="entry name" value="Leu-rich_rpt_Cys-con_subtyp"/>
</dbReference>
<keyword evidence="1" id="KW-0175">Coiled coil</keyword>